<evidence type="ECO:0000259" key="12">
    <source>
        <dbReference type="PROSITE" id="PS51186"/>
    </source>
</evidence>
<dbReference type="InterPro" id="IPR003439">
    <property type="entry name" value="ABC_transporter-like_ATP-bd"/>
</dbReference>
<keyword evidence="5 13" id="KW-0067">ATP-binding</keyword>
<dbReference type="PROSITE" id="PS50929">
    <property type="entry name" value="ABC_TM1F"/>
    <property type="match status" value="1"/>
</dbReference>
<dbReference type="InterPro" id="IPR027417">
    <property type="entry name" value="P-loop_NTPase"/>
</dbReference>
<dbReference type="GO" id="GO:0005524">
    <property type="term" value="F:ATP binding"/>
    <property type="evidence" value="ECO:0007669"/>
    <property type="project" value="UniProtKB-KW"/>
</dbReference>
<dbReference type="GO" id="GO:0140359">
    <property type="term" value="F:ABC-type transporter activity"/>
    <property type="evidence" value="ECO:0007669"/>
    <property type="project" value="InterPro"/>
</dbReference>
<feature type="transmembrane region" description="Helical" evidence="9">
    <location>
        <begin position="141"/>
        <end position="168"/>
    </location>
</feature>
<feature type="domain" description="N-acetyltransferase" evidence="12">
    <location>
        <begin position="433"/>
        <end position="581"/>
    </location>
</feature>
<evidence type="ECO:0000256" key="6">
    <source>
        <dbReference type="ARBA" id="ARBA00022989"/>
    </source>
</evidence>
<dbReference type="Gene3D" id="3.40.50.300">
    <property type="entry name" value="P-loop containing nucleotide triphosphate hydrolases"/>
    <property type="match status" value="1"/>
</dbReference>
<keyword evidence="4" id="KW-0547">Nucleotide-binding</keyword>
<feature type="transmembrane region" description="Helical" evidence="9">
    <location>
        <begin position="48"/>
        <end position="75"/>
    </location>
</feature>
<name>A0A8X6KHV8_TRICU</name>
<evidence type="ECO:0000259" key="10">
    <source>
        <dbReference type="PROSITE" id="PS50893"/>
    </source>
</evidence>
<evidence type="ECO:0000256" key="2">
    <source>
        <dbReference type="ARBA" id="ARBA00022448"/>
    </source>
</evidence>
<comment type="similarity">
    <text evidence="8">Belongs to the ABC transporter superfamily. ABCB family. Heavy Metal importer (TC 3.A.1.210) subfamily.</text>
</comment>
<evidence type="ECO:0000259" key="11">
    <source>
        <dbReference type="PROSITE" id="PS50929"/>
    </source>
</evidence>
<dbReference type="Pfam" id="PF00664">
    <property type="entry name" value="ABC_membrane"/>
    <property type="match status" value="1"/>
</dbReference>
<evidence type="ECO:0000256" key="8">
    <source>
        <dbReference type="ARBA" id="ARBA00024363"/>
    </source>
</evidence>
<reference evidence="13" key="1">
    <citation type="submission" date="2020-07" db="EMBL/GenBank/DDBJ databases">
        <title>Multicomponent nature underlies the extraordinary mechanical properties of spider dragline silk.</title>
        <authorList>
            <person name="Kono N."/>
            <person name="Nakamura H."/>
            <person name="Mori M."/>
            <person name="Yoshida Y."/>
            <person name="Ohtoshi R."/>
            <person name="Malay A.D."/>
            <person name="Moran D.A.P."/>
            <person name="Tomita M."/>
            <person name="Numata K."/>
            <person name="Arakawa K."/>
        </authorList>
    </citation>
    <scope>NUCLEOTIDE SEQUENCE</scope>
</reference>
<dbReference type="InterPro" id="IPR003593">
    <property type="entry name" value="AAA+_ATPase"/>
</dbReference>
<dbReference type="Proteomes" id="UP000887116">
    <property type="component" value="Unassembled WGS sequence"/>
</dbReference>
<evidence type="ECO:0000313" key="13">
    <source>
        <dbReference type="EMBL" id="GFQ72363.1"/>
    </source>
</evidence>
<dbReference type="EMBL" id="BMAO01021165">
    <property type="protein sequence ID" value="GFQ72363.1"/>
    <property type="molecule type" value="Genomic_DNA"/>
</dbReference>
<dbReference type="Pfam" id="PF00583">
    <property type="entry name" value="Acetyltransf_1"/>
    <property type="match status" value="1"/>
</dbReference>
<keyword evidence="7 9" id="KW-0472">Membrane</keyword>
<dbReference type="InterPro" id="IPR017871">
    <property type="entry name" value="ABC_transporter-like_CS"/>
</dbReference>
<evidence type="ECO:0000256" key="7">
    <source>
        <dbReference type="ARBA" id="ARBA00023136"/>
    </source>
</evidence>
<organism evidence="13 14">
    <name type="scientific">Trichonephila clavata</name>
    <name type="common">Joro spider</name>
    <name type="synonym">Nephila clavata</name>
    <dbReference type="NCBI Taxonomy" id="2740835"/>
    <lineage>
        <taxon>Eukaryota</taxon>
        <taxon>Metazoa</taxon>
        <taxon>Ecdysozoa</taxon>
        <taxon>Arthropoda</taxon>
        <taxon>Chelicerata</taxon>
        <taxon>Arachnida</taxon>
        <taxon>Araneae</taxon>
        <taxon>Araneomorphae</taxon>
        <taxon>Entelegynae</taxon>
        <taxon>Araneoidea</taxon>
        <taxon>Nephilidae</taxon>
        <taxon>Trichonephila</taxon>
    </lineage>
</organism>
<comment type="caution">
    <text evidence="13">The sequence shown here is derived from an EMBL/GenBank/DDBJ whole genome shotgun (WGS) entry which is preliminary data.</text>
</comment>
<dbReference type="PANTHER" id="PTHR24221:SF654">
    <property type="entry name" value="ATP-BINDING CASSETTE SUB-FAMILY B MEMBER 6"/>
    <property type="match status" value="1"/>
</dbReference>
<dbReference type="GO" id="GO:0034040">
    <property type="term" value="F:ATPase-coupled lipid transmembrane transporter activity"/>
    <property type="evidence" value="ECO:0007669"/>
    <property type="project" value="TreeGrafter"/>
</dbReference>
<dbReference type="PROSITE" id="PS50893">
    <property type="entry name" value="ABC_TRANSPORTER_2"/>
    <property type="match status" value="1"/>
</dbReference>
<proteinExistence type="inferred from homology"/>
<feature type="domain" description="ABC transporter" evidence="10">
    <location>
        <begin position="240"/>
        <end position="475"/>
    </location>
</feature>
<dbReference type="InterPro" id="IPR039421">
    <property type="entry name" value="Type_1_exporter"/>
</dbReference>
<dbReference type="InterPro" id="IPR011527">
    <property type="entry name" value="ABC1_TM_dom"/>
</dbReference>
<keyword evidence="14" id="KW-1185">Reference proteome</keyword>
<evidence type="ECO:0000256" key="9">
    <source>
        <dbReference type="SAM" id="Phobius"/>
    </source>
</evidence>
<evidence type="ECO:0000313" key="14">
    <source>
        <dbReference type="Proteomes" id="UP000887116"/>
    </source>
</evidence>
<dbReference type="Pfam" id="PF00005">
    <property type="entry name" value="ABC_tran"/>
    <property type="match status" value="1"/>
</dbReference>
<dbReference type="OrthoDB" id="6500128at2759"/>
<dbReference type="SUPFAM" id="SSF55729">
    <property type="entry name" value="Acyl-CoA N-acyltransferases (Nat)"/>
    <property type="match status" value="1"/>
</dbReference>
<keyword evidence="6 9" id="KW-1133">Transmembrane helix</keyword>
<dbReference type="InterPro" id="IPR000182">
    <property type="entry name" value="GNAT_dom"/>
</dbReference>
<evidence type="ECO:0000256" key="1">
    <source>
        <dbReference type="ARBA" id="ARBA00004141"/>
    </source>
</evidence>
<dbReference type="PROSITE" id="PS51186">
    <property type="entry name" value="GNAT"/>
    <property type="match status" value="1"/>
</dbReference>
<evidence type="ECO:0000256" key="5">
    <source>
        <dbReference type="ARBA" id="ARBA00022840"/>
    </source>
</evidence>
<dbReference type="PROSITE" id="PS00211">
    <property type="entry name" value="ABC_TRANSPORTER_1"/>
    <property type="match status" value="1"/>
</dbReference>
<dbReference type="Gene3D" id="1.20.1560.10">
    <property type="entry name" value="ABC transporter type 1, transmembrane domain"/>
    <property type="match status" value="1"/>
</dbReference>
<sequence>MDYVLGKSHQFYQDNLSGKISKQITNLADGIEILISRVAPNFLRGASLLLATFVAAYSVNSVFYFVLVIWFIFFASASIMMSRKLISLSDAQASIESIVISELVDSLSNHSNVRIFSRKSYENLRMVPFFGKQQKAYTATYLYSLIMCSIQGLLIAIMMAFSAYFLVYLYGKNLVTIGDFALILGLSMETGYIMWFTMSEVDEFNKAVGRCKQSLSSLMIPLEILDKSNATALKCDRGQITFNNVKFHYNGTEPLFQNKSIKIKAGQKVGLVGYSGGGKSTFVNLILRIYDVTDGTISIDGQDIRNVTQDSLHKNIGMIPQDPSLFHRTLMENIRYGKTDASDDEVIEAAKKAHAHEFISKLPQGYESLVGERGVKLSGGQRQRIAIARAILKNAPILILDEATSQLDSVTESNIQESLWELMQDKTTIVIAHRLSTLLHMDRILVFDQEHTTSPSSKDIEYLSRKINEETADKGTPNPFAFFIRDDTEQIIAGCSGYVIYGSIYTDLLWVHPDYRRKGLARQLLEKVHDYGREMHCKIATVATMNFQKARGFYDKLGYKCDFVREGYVDESTCMFLRKML</sequence>
<evidence type="ECO:0000256" key="4">
    <source>
        <dbReference type="ARBA" id="ARBA00022741"/>
    </source>
</evidence>
<accession>A0A8X6KHV8</accession>
<dbReference type="CDD" id="cd04301">
    <property type="entry name" value="NAT_SF"/>
    <property type="match status" value="1"/>
</dbReference>
<dbReference type="GO" id="GO:0016747">
    <property type="term" value="F:acyltransferase activity, transferring groups other than amino-acyl groups"/>
    <property type="evidence" value="ECO:0007669"/>
    <property type="project" value="InterPro"/>
</dbReference>
<dbReference type="GO" id="GO:0016020">
    <property type="term" value="C:membrane"/>
    <property type="evidence" value="ECO:0007669"/>
    <property type="project" value="UniProtKB-SubCell"/>
</dbReference>
<comment type="subcellular location">
    <subcellularLocation>
        <location evidence="1">Membrane</location>
        <topology evidence="1">Multi-pass membrane protein</topology>
    </subcellularLocation>
</comment>
<dbReference type="InterPro" id="IPR016181">
    <property type="entry name" value="Acyl_CoA_acyltransferase"/>
</dbReference>
<dbReference type="Gene3D" id="3.40.630.30">
    <property type="match status" value="1"/>
</dbReference>
<protein>
    <submittedName>
        <fullName evidence="13">Uncharacterized ABC transporter ATP-binding protein HI_1051</fullName>
    </submittedName>
</protein>
<keyword evidence="2" id="KW-0813">Transport</keyword>
<dbReference type="SMART" id="SM00382">
    <property type="entry name" value="AAA"/>
    <property type="match status" value="1"/>
</dbReference>
<evidence type="ECO:0000256" key="3">
    <source>
        <dbReference type="ARBA" id="ARBA00022692"/>
    </source>
</evidence>
<gene>
    <name evidence="13" type="primary">HI_1051</name>
    <name evidence="13" type="ORF">TNCT_507071</name>
</gene>
<dbReference type="GO" id="GO:0016887">
    <property type="term" value="F:ATP hydrolysis activity"/>
    <property type="evidence" value="ECO:0007669"/>
    <property type="project" value="InterPro"/>
</dbReference>
<keyword evidence="3 9" id="KW-0812">Transmembrane</keyword>
<dbReference type="SUPFAM" id="SSF52540">
    <property type="entry name" value="P-loop containing nucleoside triphosphate hydrolases"/>
    <property type="match status" value="1"/>
</dbReference>
<dbReference type="PANTHER" id="PTHR24221">
    <property type="entry name" value="ATP-BINDING CASSETTE SUB-FAMILY B"/>
    <property type="match status" value="1"/>
</dbReference>
<dbReference type="FunFam" id="3.40.50.300:FF:000287">
    <property type="entry name" value="Multidrug ABC transporter ATP-binding protein"/>
    <property type="match status" value="1"/>
</dbReference>
<feature type="transmembrane region" description="Helical" evidence="9">
    <location>
        <begin position="174"/>
        <end position="196"/>
    </location>
</feature>
<feature type="domain" description="ABC transmembrane type-1" evidence="11">
    <location>
        <begin position="1"/>
        <end position="206"/>
    </location>
</feature>
<dbReference type="SUPFAM" id="SSF90123">
    <property type="entry name" value="ABC transporter transmembrane region"/>
    <property type="match status" value="1"/>
</dbReference>
<dbReference type="AlphaFoldDB" id="A0A8X6KHV8"/>
<dbReference type="InterPro" id="IPR036640">
    <property type="entry name" value="ABC1_TM_sf"/>
</dbReference>